<name>A0A058ZBD9_FONAL</name>
<feature type="compositionally biased region" description="Polar residues" evidence="4">
    <location>
        <begin position="418"/>
        <end position="432"/>
    </location>
</feature>
<dbReference type="InterPro" id="IPR036322">
    <property type="entry name" value="WD40_repeat_dom_sf"/>
</dbReference>
<evidence type="ECO:0000313" key="5">
    <source>
        <dbReference type="EMBL" id="KCV70742.1"/>
    </source>
</evidence>
<keyword evidence="6" id="KW-1185">Reference proteome</keyword>
<dbReference type="GO" id="GO:0051898">
    <property type="term" value="P:negative regulation of phosphatidylinositol 3-kinase/protein kinase B signal transduction"/>
    <property type="evidence" value="ECO:0007669"/>
    <property type="project" value="InterPro"/>
</dbReference>
<dbReference type="eggNOG" id="KOG1333">
    <property type="taxonomic scope" value="Eukaryota"/>
</dbReference>
<keyword evidence="3" id="KW-0175">Coiled coil</keyword>
<evidence type="ECO:0000256" key="1">
    <source>
        <dbReference type="ARBA" id="ARBA00004220"/>
    </source>
</evidence>
<dbReference type="SMART" id="SM00320">
    <property type="entry name" value="WD40"/>
    <property type="match status" value="3"/>
</dbReference>
<feature type="region of interest" description="Disordered" evidence="4">
    <location>
        <begin position="1"/>
        <end position="21"/>
    </location>
</feature>
<dbReference type="GO" id="GO:0045022">
    <property type="term" value="P:early endosome to late endosome transport"/>
    <property type="evidence" value="ECO:0007669"/>
    <property type="project" value="InterPro"/>
</dbReference>
<dbReference type="GO" id="GO:0141039">
    <property type="term" value="F:phosphatidylinositol 3-kinase inhibitor activity"/>
    <property type="evidence" value="ECO:0007669"/>
    <property type="project" value="InterPro"/>
</dbReference>
<feature type="compositionally biased region" description="Polar residues" evidence="4">
    <location>
        <begin position="59"/>
        <end position="75"/>
    </location>
</feature>
<evidence type="ECO:0000313" key="6">
    <source>
        <dbReference type="Proteomes" id="UP000030693"/>
    </source>
</evidence>
<feature type="region of interest" description="Disordered" evidence="4">
    <location>
        <begin position="178"/>
        <end position="199"/>
    </location>
</feature>
<gene>
    <name evidence="5" type="ORF">H696_03093</name>
</gene>
<accession>A0A058ZBD9</accession>
<protein>
    <recommendedName>
        <fullName evidence="7">LisH domain-containing protein</fullName>
    </recommendedName>
</protein>
<dbReference type="GO" id="GO:0031901">
    <property type="term" value="C:early endosome membrane"/>
    <property type="evidence" value="ECO:0007669"/>
    <property type="project" value="UniProtKB-SubCell"/>
</dbReference>
<dbReference type="RefSeq" id="XP_009495258.1">
    <property type="nucleotide sequence ID" value="XM_009496983.1"/>
</dbReference>
<feature type="region of interest" description="Disordered" evidence="4">
    <location>
        <begin position="418"/>
        <end position="508"/>
    </location>
</feature>
<dbReference type="OrthoDB" id="193023at2759"/>
<dbReference type="InterPro" id="IPR001680">
    <property type="entry name" value="WD40_rpt"/>
</dbReference>
<feature type="coiled-coil region" evidence="3">
    <location>
        <begin position="352"/>
        <end position="400"/>
    </location>
</feature>
<dbReference type="Gene3D" id="2.130.10.10">
    <property type="entry name" value="YVTN repeat-like/Quinoprotein amine dehydrogenase"/>
    <property type="match status" value="2"/>
</dbReference>
<comment type="subcellular location">
    <subcellularLocation>
        <location evidence="1">Early endosome membrane</location>
        <topology evidence="1">Peripheral membrane protein</topology>
    </subcellularLocation>
    <subcellularLocation>
        <location evidence="2">Late endosome membrane</location>
    </subcellularLocation>
</comment>
<dbReference type="SUPFAM" id="SSF50978">
    <property type="entry name" value="WD40 repeat-like"/>
    <property type="match status" value="1"/>
</dbReference>
<sequence>MNVPWALATNQPPLLPPDPLAPSRLRLPSPFPSFSSRAFLSFPREVPRHPADTTDARFFSSQGPSAASAQVRDSPQGRTAAAVLTPTAKADAVVRQYLLERGFSDALKYFDKELSTDRDLAFCGRRLADHLLSFVTELDYRGLLQEWDAILRRIMASSMSAGSHVRSDSRGLGTNVAGAGLGASAPGNPHHSGGAPLPGGTGMAGLSAGLSAGATAGLQAPSTGGNLSGPHSTALHVQNFKFIRVCLVRLLLVRAIRLDQRSVALDFLSACSVDGTGASSGLFGFEFSGDEWLRWFSLPLMKNPHLDGYFRVYFSKEWEQKFNVSLVNSLSTIMASMQKPQLVELINRTENLATLQEHAALQEDRLRALQAEVTRLQGALAQADSQLRERTSRISSLEQELLAVVGIASRPMLTSPLTSIMTSPDSGLSASGQFDPAPGVAESSTGASQPVRPGPSTPAPTGGVSSTSVTPEHVPSEGPGSLATGSPSGEFSAPGDNGSRGSPTVSGLTRGLIASRSCTGELSNVSSPLRDEFHMPASSCIDVSPISLMAMRSDVSSLDLPSQGSPPSGSLVTPELSIPSVLSGSLKTAVQFLKYSPDGLNLLSATVKGEVNIHRFGRMILSTPTKVSSSIESLAWMPDSSGILFSPSNTSICHQSMSSLSGLPTQNDQTTRIFSLDNSSSTVSFLAPKPFSSSHCYAILTSSAGPSSRSYHSGEILAFDVASQKTLHSIKLENFATPTCLSFNQNGNLMLVGDTTGSVHMFDIRSQRSAIQVLPVSLAPISLTHFSPGEVSIMSVDRDGQLARSTNGRTIETPLKLGDMGNNPCLGLFSFSPNADNLASIHVQGNGNIFSTQDGRLVTPLPLSGQYCSAVDWSPTCDSSLRPTLAVGTVNGNVFEWGDGKF</sequence>
<evidence type="ECO:0000256" key="4">
    <source>
        <dbReference type="SAM" id="MobiDB-lite"/>
    </source>
</evidence>
<dbReference type="InterPro" id="IPR039724">
    <property type="entry name" value="WDR91"/>
</dbReference>
<dbReference type="Proteomes" id="UP000030693">
    <property type="component" value="Unassembled WGS sequence"/>
</dbReference>
<dbReference type="GeneID" id="20527818"/>
<organism evidence="5">
    <name type="scientific">Fonticula alba</name>
    <name type="common">Slime mold</name>
    <dbReference type="NCBI Taxonomy" id="691883"/>
    <lineage>
        <taxon>Eukaryota</taxon>
        <taxon>Rotosphaerida</taxon>
        <taxon>Fonticulaceae</taxon>
        <taxon>Fonticula</taxon>
    </lineage>
</organism>
<dbReference type="InterPro" id="IPR015943">
    <property type="entry name" value="WD40/YVTN_repeat-like_dom_sf"/>
</dbReference>
<feature type="region of interest" description="Disordered" evidence="4">
    <location>
        <begin position="52"/>
        <end position="75"/>
    </location>
</feature>
<evidence type="ECO:0008006" key="7">
    <source>
        <dbReference type="Google" id="ProtNLM"/>
    </source>
</evidence>
<dbReference type="STRING" id="691883.A0A058ZBD9"/>
<dbReference type="PANTHER" id="PTHR13083">
    <property type="entry name" value="WD REPEAT-CONTAINING PROTEIN 91"/>
    <property type="match status" value="1"/>
</dbReference>
<evidence type="ECO:0000256" key="3">
    <source>
        <dbReference type="SAM" id="Coils"/>
    </source>
</evidence>
<proteinExistence type="predicted"/>
<reference evidence="5" key="1">
    <citation type="submission" date="2013-04" db="EMBL/GenBank/DDBJ databases">
        <title>The Genome Sequence of Fonticula alba ATCC 38817.</title>
        <authorList>
            <consortium name="The Broad Institute Genomics Platform"/>
            <person name="Russ C."/>
            <person name="Cuomo C."/>
            <person name="Burger G."/>
            <person name="Gray M.W."/>
            <person name="Holland P.W.H."/>
            <person name="King N."/>
            <person name="Lang F.B.F."/>
            <person name="Roger A.J."/>
            <person name="Ruiz-Trillo I."/>
            <person name="Brown M."/>
            <person name="Walker B."/>
            <person name="Young S."/>
            <person name="Zeng Q."/>
            <person name="Gargeya S."/>
            <person name="Fitzgerald M."/>
            <person name="Haas B."/>
            <person name="Abouelleil A."/>
            <person name="Allen A.W."/>
            <person name="Alvarado L."/>
            <person name="Arachchi H.M."/>
            <person name="Berlin A.M."/>
            <person name="Chapman S.B."/>
            <person name="Gainer-Dewar J."/>
            <person name="Goldberg J."/>
            <person name="Griggs A."/>
            <person name="Gujja S."/>
            <person name="Hansen M."/>
            <person name="Howarth C."/>
            <person name="Imamovic A."/>
            <person name="Ireland A."/>
            <person name="Larimer J."/>
            <person name="McCowan C."/>
            <person name="Murphy C."/>
            <person name="Pearson M."/>
            <person name="Poon T.W."/>
            <person name="Priest M."/>
            <person name="Roberts A."/>
            <person name="Saif S."/>
            <person name="Shea T."/>
            <person name="Sisk P."/>
            <person name="Sykes S."/>
            <person name="Wortman J."/>
            <person name="Nusbaum C."/>
            <person name="Birren B."/>
        </authorList>
    </citation>
    <scope>NUCLEOTIDE SEQUENCE [LARGE SCALE GENOMIC DNA]</scope>
    <source>
        <strain evidence="5">ATCC 38817</strain>
    </source>
</reference>
<dbReference type="EMBL" id="KB932204">
    <property type="protein sequence ID" value="KCV70742.1"/>
    <property type="molecule type" value="Genomic_DNA"/>
</dbReference>
<dbReference type="PANTHER" id="PTHR13083:SF3">
    <property type="entry name" value="WD REPEAT-CONTAINING PROTEIN 91"/>
    <property type="match status" value="1"/>
</dbReference>
<evidence type="ECO:0000256" key="2">
    <source>
        <dbReference type="ARBA" id="ARBA00004414"/>
    </source>
</evidence>
<dbReference type="GO" id="GO:0031902">
    <property type="term" value="C:late endosome membrane"/>
    <property type="evidence" value="ECO:0007669"/>
    <property type="project" value="UniProtKB-SubCell"/>
</dbReference>
<dbReference type="AlphaFoldDB" id="A0A058ZBD9"/>